<dbReference type="InterPro" id="IPR018114">
    <property type="entry name" value="TRYPSIN_HIS"/>
</dbReference>
<dbReference type="Pfam" id="PF00431">
    <property type="entry name" value="CUB"/>
    <property type="match status" value="4"/>
</dbReference>
<dbReference type="InterPro" id="IPR009003">
    <property type="entry name" value="Peptidase_S1_PA"/>
</dbReference>
<feature type="domain" description="Peptidase S1" evidence="9">
    <location>
        <begin position="441"/>
        <end position="678"/>
    </location>
</feature>
<dbReference type="Proteomes" id="UP000308365">
    <property type="component" value="Unassembled WGS sequence"/>
</dbReference>
<dbReference type="SUPFAM" id="SSF49854">
    <property type="entry name" value="Spermadhesin, CUB domain"/>
    <property type="match status" value="5"/>
</dbReference>
<dbReference type="SMART" id="SM00042">
    <property type="entry name" value="CUB"/>
    <property type="match status" value="5"/>
</dbReference>
<dbReference type="CDD" id="cd00190">
    <property type="entry name" value="Tryp_SPc"/>
    <property type="match status" value="2"/>
</dbReference>
<keyword evidence="2 6" id="KW-0378">Hydrolase</keyword>
<dbReference type="CDD" id="cd00041">
    <property type="entry name" value="CUB"/>
    <property type="match status" value="5"/>
</dbReference>
<organism evidence="10 11">
    <name type="scientific">Monodon monoceros</name>
    <name type="common">Narwhal</name>
    <name type="synonym">Ceratodon monodon</name>
    <dbReference type="NCBI Taxonomy" id="40151"/>
    <lineage>
        <taxon>Eukaryota</taxon>
        <taxon>Metazoa</taxon>
        <taxon>Chordata</taxon>
        <taxon>Craniata</taxon>
        <taxon>Vertebrata</taxon>
        <taxon>Euteleostomi</taxon>
        <taxon>Mammalia</taxon>
        <taxon>Eutheria</taxon>
        <taxon>Laurasiatheria</taxon>
        <taxon>Artiodactyla</taxon>
        <taxon>Whippomorpha</taxon>
        <taxon>Cetacea</taxon>
        <taxon>Odontoceti</taxon>
        <taxon>Monodontidae</taxon>
        <taxon>Monodon</taxon>
    </lineage>
</organism>
<evidence type="ECO:0008006" key="12">
    <source>
        <dbReference type="Google" id="ProtNLM"/>
    </source>
</evidence>
<dbReference type="PROSITE" id="PS00135">
    <property type="entry name" value="TRYPSIN_SER"/>
    <property type="match status" value="1"/>
</dbReference>
<accession>A0A4U1FD32</accession>
<comment type="caution">
    <text evidence="5">Lacks conserved residue(s) required for the propagation of feature annotation.</text>
</comment>
<feature type="non-terminal residue" evidence="10">
    <location>
        <position position="1444"/>
    </location>
</feature>
<name>A0A4U1FD32_MONMO</name>
<evidence type="ECO:0000256" key="1">
    <source>
        <dbReference type="ARBA" id="ARBA00022670"/>
    </source>
</evidence>
<reference evidence="11" key="1">
    <citation type="journal article" date="2019" name="IScience">
        <title>Narwhal Genome Reveals Long-Term Low Genetic Diversity despite Current Large Abundance Size.</title>
        <authorList>
            <person name="Westbury M.V."/>
            <person name="Petersen B."/>
            <person name="Garde E."/>
            <person name="Heide-Jorgensen M.P."/>
            <person name="Lorenzen E.D."/>
        </authorList>
    </citation>
    <scope>NUCLEOTIDE SEQUENCE [LARGE SCALE GENOMIC DNA]</scope>
</reference>
<sequence length="1444" mass="159746">RLSSPGLHRRRLRKTDGSPRAGAMRTPPGAASLLLLVLAVRPWRSRGLKCGIRAVDLKSTETILESGFFSRVSSWGNSTVGGHPWQVSLKLGRHHFCGGSLIRDDLEVTAAHCLASLNEKQIKHLTVTAGEYNLFQKDKEEQKIPVSEIIIHPKYNRLGCMSFDIALLHLKHKANFDCKPQGTVLFGENGRIRYPHSKESNYSHNRLCIWKIMVPENKIILIKFTSLDIENQVECDHDYVSLQSSSGVLISKVCGNILPSPLLTETNEATVTFFSDTDNSGSSFELTFTAIRKNSEAGSGCGSGAVLVVEGMIHSAGYPHLYPRNLTFEDVSIEFNQNGTHAVVIYGDPEEEHGLGAKLCEILNATRVFSPGNMMVIHFKSDGEKNFQRFKARFSVLPSDSLNKIGSTSSSKTNAVSSTKDIPYGVCGIPPFSPQWLSRRTAGGEEACPHCWPWQVGLRFLGNQQCGGAIISSVWILTAAHCVQSKNNPLLWTIVAGDHDRTLKEPTEQVRRAKHIVVHEDFDRLTFDSDIALIQLSSALEFNSVVRPVCLPHSTEPLFSSEICVVTGWGSVSEDGGLASRLQQIQVLVVEREVCERTYYSAHPGGITEKMICAGFAASGGKDVGQGDSGGPLVCKHEKAPFVLYGIVSWGASCPQPRKPGVFARVSVFLDWIQSRIKDAGPVLLQINKESKILTRQQLPPPTPSRDSASGPGCYSEVELEEPRGFFSSPRYPLDYRGKLECSWVLRVSPSSMAKFTVEYLSLPGSHVCGDSVLTIYEENHNERRMSGELCGRRLYPMIFMSSGPLVRVTFHSRVQGAFGINYIVFRVQGPKSSKTTKFPQSSNQEHVTTCDDVILTKPTGIIQIPRYFHRTTMSCHWRLLAPSNHIIRLDIVNFQMQPMPLACQGHLWVYEGFGSGKKLIGNLCEGDSPSLKSHGPLMMLIFTYNVSLAMKKFSLRYSFHMSDSVKGKINGKEDKGGCPVLDLIPVSSIEITSPNYPNIYPNMLNCTWTFYSMSGNKMKAVIKGFITEESWNCEWDYFNIYDGPDQQSRLLAHLCGSKKEFVLISSGAYLTVNFKTDESVGERGFKLILEDMTQKQSQKSNIGIQLPINGLTVENNTRRQPAQDKCGIPVVDPFLMEGSERNTNVLPAKLGKPRVVGGRAAPAMSWPWLVSLQYQGQHYCGGALIGRQWVLTAAHCNFSNVTDNLVIGRSYLWNTRNRDLIPVKAVYTHPSFTQFPPNDDICLLHLENPVELGKFVSPICLPGKDDKINLLSKCMTAGWGITEPHQDEFPKTVQQAKVPLISSTSCRSYWGLDIKNTNICGGAAGSSSCMVMKACIDEGRSFLLSVSHEWVWGLVSAMNHAARMNFPFCWLQGDSGGPLQCAQDGQYKLIAGAAVIAILPHQRSSPEFLLIETGSHLSLEEKHDHRKSSMVELAVQGMNVVKG</sequence>
<proteinExistence type="predicted"/>
<dbReference type="SUPFAM" id="SSF50494">
    <property type="entry name" value="Trypsin-like serine proteases"/>
    <property type="match status" value="3"/>
</dbReference>
<evidence type="ECO:0000256" key="7">
    <source>
        <dbReference type="SAM" id="MobiDB-lite"/>
    </source>
</evidence>
<keyword evidence="1 6" id="KW-0645">Protease</keyword>
<dbReference type="PROSITE" id="PS01180">
    <property type="entry name" value="CUB"/>
    <property type="match status" value="4"/>
</dbReference>
<feature type="domain" description="CUB" evidence="8">
    <location>
        <begin position="851"/>
        <end position="961"/>
    </location>
</feature>
<dbReference type="PANTHER" id="PTHR24252">
    <property type="entry name" value="ACROSIN-RELATED"/>
    <property type="match status" value="1"/>
</dbReference>
<dbReference type="InterPro" id="IPR000859">
    <property type="entry name" value="CUB_dom"/>
</dbReference>
<feature type="domain" description="CUB" evidence="8">
    <location>
        <begin position="979"/>
        <end position="1093"/>
    </location>
</feature>
<evidence type="ECO:0000259" key="9">
    <source>
        <dbReference type="PROSITE" id="PS50240"/>
    </source>
</evidence>
<dbReference type="FunFam" id="2.60.120.290:FF:000005">
    <property type="entry name" value="Procollagen C-endopeptidase enhancer 1"/>
    <property type="match status" value="2"/>
</dbReference>
<evidence type="ECO:0000256" key="2">
    <source>
        <dbReference type="ARBA" id="ARBA00022801"/>
    </source>
</evidence>
<dbReference type="EMBL" id="RWIC01000205">
    <property type="protein sequence ID" value="TKC47548.1"/>
    <property type="molecule type" value="Genomic_DNA"/>
</dbReference>
<keyword evidence="4" id="KW-1015">Disulfide bond</keyword>
<evidence type="ECO:0000313" key="10">
    <source>
        <dbReference type="EMBL" id="TKC47548.1"/>
    </source>
</evidence>
<dbReference type="FunFam" id="2.40.10.10:FF:000068">
    <property type="entry name" value="transmembrane protease serine 2"/>
    <property type="match status" value="1"/>
</dbReference>
<dbReference type="InterPro" id="IPR001254">
    <property type="entry name" value="Trypsin_dom"/>
</dbReference>
<gene>
    <name evidence="10" type="ORF">EI555_007973</name>
</gene>
<evidence type="ECO:0000259" key="8">
    <source>
        <dbReference type="PROSITE" id="PS01180"/>
    </source>
</evidence>
<feature type="domain" description="CUB" evidence="8">
    <location>
        <begin position="714"/>
        <end position="826"/>
    </location>
</feature>
<dbReference type="GO" id="GO:0009566">
    <property type="term" value="P:fertilization"/>
    <property type="evidence" value="ECO:0007669"/>
    <property type="project" value="UniProtKB-ARBA"/>
</dbReference>
<dbReference type="GO" id="GO:0006508">
    <property type="term" value="P:proteolysis"/>
    <property type="evidence" value="ECO:0007669"/>
    <property type="project" value="UniProtKB-KW"/>
</dbReference>
<keyword evidence="3 6" id="KW-0720">Serine protease</keyword>
<feature type="domain" description="Peptidase S1" evidence="9">
    <location>
        <begin position="64"/>
        <end position="330"/>
    </location>
</feature>
<dbReference type="FunFam" id="2.40.10.10:FF:000003">
    <property type="entry name" value="Transmembrane serine protease 3"/>
    <property type="match status" value="1"/>
</dbReference>
<dbReference type="Pfam" id="PF00089">
    <property type="entry name" value="Trypsin"/>
    <property type="match status" value="3"/>
</dbReference>
<dbReference type="InterPro" id="IPR001314">
    <property type="entry name" value="Peptidase_S1A"/>
</dbReference>
<feature type="domain" description="Peptidase S1" evidence="9">
    <location>
        <begin position="1156"/>
        <end position="1410"/>
    </location>
</feature>
<dbReference type="Gene3D" id="2.40.10.10">
    <property type="entry name" value="Trypsin-like serine proteases"/>
    <property type="match status" value="3"/>
</dbReference>
<evidence type="ECO:0000256" key="3">
    <source>
        <dbReference type="ARBA" id="ARBA00022825"/>
    </source>
</evidence>
<feature type="region of interest" description="Disordered" evidence="7">
    <location>
        <begin position="695"/>
        <end position="714"/>
    </location>
</feature>
<comment type="caution">
    <text evidence="10">The sequence shown here is derived from an EMBL/GenBank/DDBJ whole genome shotgun (WGS) entry which is preliminary data.</text>
</comment>
<dbReference type="SMART" id="SM00020">
    <property type="entry name" value="Tryp_SPc"/>
    <property type="match status" value="3"/>
</dbReference>
<feature type="region of interest" description="Disordered" evidence="7">
    <location>
        <begin position="1"/>
        <end position="26"/>
    </location>
</feature>
<feature type="domain" description="CUB" evidence="8">
    <location>
        <begin position="181"/>
        <end position="291"/>
    </location>
</feature>
<dbReference type="InterPro" id="IPR033116">
    <property type="entry name" value="TRYPSIN_SER"/>
</dbReference>
<dbReference type="GO" id="GO:0004252">
    <property type="term" value="F:serine-type endopeptidase activity"/>
    <property type="evidence" value="ECO:0007669"/>
    <property type="project" value="InterPro"/>
</dbReference>
<evidence type="ECO:0000313" key="11">
    <source>
        <dbReference type="Proteomes" id="UP000308365"/>
    </source>
</evidence>
<dbReference type="PRINTS" id="PR00722">
    <property type="entry name" value="CHYMOTRYPSIN"/>
</dbReference>
<protein>
    <recommendedName>
        <fullName evidence="12">Ovochymase-1</fullName>
    </recommendedName>
</protein>
<dbReference type="InterPro" id="IPR035914">
    <property type="entry name" value="Sperma_CUB_dom_sf"/>
</dbReference>
<feature type="non-terminal residue" evidence="10">
    <location>
        <position position="1"/>
    </location>
</feature>
<dbReference type="FunFam" id="2.40.10.10:FF:000118">
    <property type="entry name" value="Chymotrypsinogen A"/>
    <property type="match status" value="1"/>
</dbReference>
<evidence type="ECO:0000256" key="4">
    <source>
        <dbReference type="ARBA" id="ARBA00023157"/>
    </source>
</evidence>
<dbReference type="PANTHER" id="PTHR24252:SF18">
    <property type="entry name" value="OVOCHYMASE 1"/>
    <property type="match status" value="1"/>
</dbReference>
<dbReference type="PROSITE" id="PS00134">
    <property type="entry name" value="TRYPSIN_HIS"/>
    <property type="match status" value="2"/>
</dbReference>
<evidence type="ECO:0000256" key="5">
    <source>
        <dbReference type="PROSITE-ProRule" id="PRU00059"/>
    </source>
</evidence>
<dbReference type="InterPro" id="IPR043504">
    <property type="entry name" value="Peptidase_S1_PA_chymotrypsin"/>
</dbReference>
<dbReference type="PROSITE" id="PS50240">
    <property type="entry name" value="TRYPSIN_DOM"/>
    <property type="match status" value="3"/>
</dbReference>
<dbReference type="Gene3D" id="2.60.120.290">
    <property type="entry name" value="Spermadhesin, CUB domain"/>
    <property type="match status" value="5"/>
</dbReference>
<evidence type="ECO:0000256" key="6">
    <source>
        <dbReference type="RuleBase" id="RU363034"/>
    </source>
</evidence>